<proteinExistence type="predicted"/>
<organism evidence="3 4">
    <name type="scientific">Penstemon smallii</name>
    <dbReference type="NCBI Taxonomy" id="265156"/>
    <lineage>
        <taxon>Eukaryota</taxon>
        <taxon>Viridiplantae</taxon>
        <taxon>Streptophyta</taxon>
        <taxon>Embryophyta</taxon>
        <taxon>Tracheophyta</taxon>
        <taxon>Spermatophyta</taxon>
        <taxon>Magnoliopsida</taxon>
        <taxon>eudicotyledons</taxon>
        <taxon>Gunneridae</taxon>
        <taxon>Pentapetalae</taxon>
        <taxon>asterids</taxon>
        <taxon>lamiids</taxon>
        <taxon>Lamiales</taxon>
        <taxon>Plantaginaceae</taxon>
        <taxon>Cheloneae</taxon>
        <taxon>Penstemon</taxon>
    </lineage>
</organism>
<sequence length="207" mass="24796">MTTDFTQIHVTGIGIIYIAWNTMRTIWTEEDEAIYIELLLDEAFKGNVNYTKDNDEAFNRIIPIIEERRGKTFPLNELRRKFYALLYRCSLWEKALKCRRVRWNQTLNVLESRDDIWEDLLQWAQLYRHEGERYWWEFSIIFAYKLPVDELAVLPPQLPPIEWGDTVEPSKVKDTAEPSEVKDHTAEPSEVKENTDEERDKKKQRIE</sequence>
<keyword evidence="4" id="KW-1185">Reference proteome</keyword>
<name>A0ABD3U9S9_9LAMI</name>
<feature type="compositionally biased region" description="Basic and acidic residues" evidence="1">
    <location>
        <begin position="168"/>
        <end position="207"/>
    </location>
</feature>
<comment type="caution">
    <text evidence="3">The sequence shown here is derived from an EMBL/GenBank/DDBJ whole genome shotgun (WGS) entry which is preliminary data.</text>
</comment>
<dbReference type="Pfam" id="PF12776">
    <property type="entry name" value="Myb_DNA-bind_3"/>
    <property type="match status" value="1"/>
</dbReference>
<feature type="region of interest" description="Disordered" evidence="1">
    <location>
        <begin position="162"/>
        <end position="207"/>
    </location>
</feature>
<evidence type="ECO:0000313" key="3">
    <source>
        <dbReference type="EMBL" id="KAL3846242.1"/>
    </source>
</evidence>
<protein>
    <recommendedName>
        <fullName evidence="2">Myb/SANT-like domain-containing protein</fullName>
    </recommendedName>
</protein>
<dbReference type="EMBL" id="JBJXBP010000002">
    <property type="protein sequence ID" value="KAL3846242.1"/>
    <property type="molecule type" value="Genomic_DNA"/>
</dbReference>
<evidence type="ECO:0000256" key="1">
    <source>
        <dbReference type="SAM" id="MobiDB-lite"/>
    </source>
</evidence>
<dbReference type="Proteomes" id="UP001634393">
    <property type="component" value="Unassembled WGS sequence"/>
</dbReference>
<feature type="domain" description="Myb/SANT-like" evidence="2">
    <location>
        <begin position="27"/>
        <end position="119"/>
    </location>
</feature>
<evidence type="ECO:0000259" key="2">
    <source>
        <dbReference type="Pfam" id="PF12776"/>
    </source>
</evidence>
<dbReference type="InterPro" id="IPR024752">
    <property type="entry name" value="Myb/SANT-like_dom"/>
</dbReference>
<evidence type="ECO:0000313" key="4">
    <source>
        <dbReference type="Proteomes" id="UP001634393"/>
    </source>
</evidence>
<reference evidence="3 4" key="1">
    <citation type="submission" date="2024-12" db="EMBL/GenBank/DDBJ databases">
        <title>The unique morphological basis and parallel evolutionary history of personate flowers in Penstemon.</title>
        <authorList>
            <person name="Depatie T.H."/>
            <person name="Wessinger C.A."/>
        </authorList>
    </citation>
    <scope>NUCLEOTIDE SEQUENCE [LARGE SCALE GENOMIC DNA]</scope>
    <source>
        <strain evidence="3">WTNN_2</strain>
        <tissue evidence="3">Leaf</tissue>
    </source>
</reference>
<dbReference type="AlphaFoldDB" id="A0ABD3U9S9"/>
<gene>
    <name evidence="3" type="ORF">ACJIZ3_003645</name>
</gene>
<accession>A0ABD3U9S9</accession>